<feature type="compositionally biased region" description="Basic residues" evidence="1">
    <location>
        <begin position="50"/>
        <end position="59"/>
    </location>
</feature>
<dbReference type="GO" id="GO:0030686">
    <property type="term" value="C:90S preribosome"/>
    <property type="evidence" value="ECO:0007669"/>
    <property type="project" value="TreeGrafter"/>
</dbReference>
<dbReference type="RefSeq" id="XP_024663030.1">
    <property type="nucleotide sequence ID" value="XM_024807262.1"/>
</dbReference>
<gene>
    <name evidence="2" type="ORF">B9G98_00704</name>
</gene>
<dbReference type="Proteomes" id="UP000238350">
    <property type="component" value="Unassembled WGS sequence"/>
</dbReference>
<keyword evidence="3" id="KW-1185">Reference proteome</keyword>
<feature type="region of interest" description="Disordered" evidence="1">
    <location>
        <begin position="1"/>
        <end position="67"/>
    </location>
</feature>
<proteinExistence type="predicted"/>
<dbReference type="EMBL" id="NDIQ01000001">
    <property type="protein sequence ID" value="PRT53084.1"/>
    <property type="molecule type" value="Genomic_DNA"/>
</dbReference>
<evidence type="ECO:0000313" key="3">
    <source>
        <dbReference type="Proteomes" id="UP000238350"/>
    </source>
</evidence>
<dbReference type="PANTHER" id="PTHR24030:SF0">
    <property type="entry name" value="PROTEIN CMSS1"/>
    <property type="match status" value="1"/>
</dbReference>
<evidence type="ECO:0000256" key="1">
    <source>
        <dbReference type="SAM" id="MobiDB-lite"/>
    </source>
</evidence>
<organism evidence="2 3">
    <name type="scientific">Wickerhamiella sorbophila</name>
    <dbReference type="NCBI Taxonomy" id="45607"/>
    <lineage>
        <taxon>Eukaryota</taxon>
        <taxon>Fungi</taxon>
        <taxon>Dikarya</taxon>
        <taxon>Ascomycota</taxon>
        <taxon>Saccharomycotina</taxon>
        <taxon>Dipodascomycetes</taxon>
        <taxon>Dipodascales</taxon>
        <taxon>Trichomonascaceae</taxon>
        <taxon>Wickerhamiella</taxon>
    </lineage>
</organism>
<sequence>MADELDDELDYSFDAAGSPGGLEVDLEKIEEQLSDVDREKERSAEERPAKRAKKSKTKSKSGLAEKKQLKMQMAVESKMNLSKMEPSVIADFILAKVRDDKENKDLSALELQDRSVPQAAIVDCSVFTNETDCELGSFPEFLKRFKLDEVSSPDLVLVLSMSAIRVCDVDRACRKTGGGAMKFINKNKLDYDKKELASKKTIAVATPGRATKLIAQGALEAGRIKHIVLDSSFLDVKTNNVLDLPETIPLCSQLCNDGAVRLYVF</sequence>
<dbReference type="Pfam" id="PF14617">
    <property type="entry name" value="CMS1"/>
    <property type="match status" value="1"/>
</dbReference>
<comment type="caution">
    <text evidence="2">The sequence shown here is derived from an EMBL/GenBank/DDBJ whole genome shotgun (WGS) entry which is preliminary data.</text>
</comment>
<protein>
    <submittedName>
        <fullName evidence="2">Protein CMS1</fullName>
    </submittedName>
</protein>
<dbReference type="GeneID" id="36514453"/>
<feature type="compositionally biased region" description="Basic and acidic residues" evidence="1">
    <location>
        <begin position="25"/>
        <end position="49"/>
    </location>
</feature>
<dbReference type="AlphaFoldDB" id="A0A2T0FDK6"/>
<name>A0A2T0FDK6_9ASCO</name>
<dbReference type="GO" id="GO:0005634">
    <property type="term" value="C:nucleus"/>
    <property type="evidence" value="ECO:0007669"/>
    <property type="project" value="TreeGrafter"/>
</dbReference>
<dbReference type="OrthoDB" id="1929311at2759"/>
<evidence type="ECO:0000313" key="2">
    <source>
        <dbReference type="EMBL" id="PRT53084.1"/>
    </source>
</evidence>
<dbReference type="PANTHER" id="PTHR24030">
    <property type="entry name" value="PROTEIN CMSS1"/>
    <property type="match status" value="1"/>
</dbReference>
<dbReference type="STRING" id="45607.A0A2T0FDK6"/>
<accession>A0A2T0FDK6</accession>
<feature type="compositionally biased region" description="Acidic residues" evidence="1">
    <location>
        <begin position="1"/>
        <end position="11"/>
    </location>
</feature>
<dbReference type="InterPro" id="IPR032704">
    <property type="entry name" value="Cms1"/>
</dbReference>
<reference evidence="2 3" key="1">
    <citation type="submission" date="2017-04" db="EMBL/GenBank/DDBJ databases">
        <title>Genome sequencing of [Candida] sorbophila.</title>
        <authorList>
            <person name="Ahn J.O."/>
        </authorList>
    </citation>
    <scope>NUCLEOTIDE SEQUENCE [LARGE SCALE GENOMIC DNA]</scope>
    <source>
        <strain evidence="2 3">DS02</strain>
    </source>
</reference>